<reference evidence="1 2" key="1">
    <citation type="submission" date="2023-09" db="EMBL/GenBank/DDBJ databases">
        <authorList>
            <person name="Wang M."/>
        </authorList>
    </citation>
    <scope>NUCLEOTIDE SEQUENCE [LARGE SCALE GENOMIC DNA]</scope>
    <source>
        <strain evidence="1">GT-2023</strain>
        <tissue evidence="1">Liver</tissue>
    </source>
</reference>
<dbReference type="Proteomes" id="UP001558613">
    <property type="component" value="Unassembled WGS sequence"/>
</dbReference>
<protein>
    <submittedName>
        <fullName evidence="1">Uncharacterized protein</fullName>
    </submittedName>
</protein>
<evidence type="ECO:0000313" key="2">
    <source>
        <dbReference type="Proteomes" id="UP001558613"/>
    </source>
</evidence>
<organism evidence="1 2">
    <name type="scientific">Cirrhinus molitorella</name>
    <name type="common">mud carp</name>
    <dbReference type="NCBI Taxonomy" id="172907"/>
    <lineage>
        <taxon>Eukaryota</taxon>
        <taxon>Metazoa</taxon>
        <taxon>Chordata</taxon>
        <taxon>Craniata</taxon>
        <taxon>Vertebrata</taxon>
        <taxon>Euteleostomi</taxon>
        <taxon>Actinopterygii</taxon>
        <taxon>Neopterygii</taxon>
        <taxon>Teleostei</taxon>
        <taxon>Ostariophysi</taxon>
        <taxon>Cypriniformes</taxon>
        <taxon>Cyprinidae</taxon>
        <taxon>Labeoninae</taxon>
        <taxon>Labeonini</taxon>
        <taxon>Cirrhinus</taxon>
    </lineage>
</organism>
<comment type="caution">
    <text evidence="1">The sequence shown here is derived from an EMBL/GenBank/DDBJ whole genome shotgun (WGS) entry which is preliminary data.</text>
</comment>
<dbReference type="CDD" id="cd05481">
    <property type="entry name" value="retropepsin_like_LTR_1"/>
    <property type="match status" value="1"/>
</dbReference>
<name>A0ABR3M8Q8_9TELE</name>
<accession>A0ABR3M8Q8</accession>
<keyword evidence="2" id="KW-1185">Reference proteome</keyword>
<sequence>MFSGPLKKKGEDEKCSYLLLWVQDEREPFEQFVTDLRLLVKDCNYANSDEMIRDRTVFGIHSPKVQDEREPFEQFVTDLRLLVKDCNYANSDEMIRDRTVFGIHSPKCTLSPDTHQKAQFQSNVKPGTQRDTVTVCSLEMLLQSTPKDAATVETSVMLTTLTVLQKESDTGQTKLRQAFVNSKIGQKQQEIKFKLHIGSSANVIPLYEYTKLYMQCTLQTTSCPLYGYGGECLMVKGRCNLKCKHRGIEMVMAFYVVDTSAPPVLGLKGCIDFGLIKMVLSVTETQTEVPVLEKFADVFKGIGLFPDECTIHLDSHATPVVHPPRRIPLALHSCLKEELESMERQGVIVKVTEPTANSMVVTEKPRTGQLRVCLDTRDLNKAIKRPHYPLPTLKDVTYKLAGAPTF</sequence>
<dbReference type="InterPro" id="IPR043502">
    <property type="entry name" value="DNA/RNA_pol_sf"/>
</dbReference>
<dbReference type="Gene3D" id="3.10.10.10">
    <property type="entry name" value="HIV Type 1 Reverse Transcriptase, subunit A, domain 1"/>
    <property type="match status" value="1"/>
</dbReference>
<dbReference type="PANTHER" id="PTHR37984:SF5">
    <property type="entry name" value="PROTEIN NYNRIN-LIKE"/>
    <property type="match status" value="1"/>
</dbReference>
<dbReference type="InterPro" id="IPR050951">
    <property type="entry name" value="Retrovirus_Pol_polyprotein"/>
</dbReference>
<dbReference type="EMBL" id="JAYMGO010000014">
    <property type="protein sequence ID" value="KAL1261469.1"/>
    <property type="molecule type" value="Genomic_DNA"/>
</dbReference>
<dbReference type="PANTHER" id="PTHR37984">
    <property type="entry name" value="PROTEIN CBG26694"/>
    <property type="match status" value="1"/>
</dbReference>
<dbReference type="SUPFAM" id="SSF56672">
    <property type="entry name" value="DNA/RNA polymerases"/>
    <property type="match status" value="1"/>
</dbReference>
<gene>
    <name evidence="1" type="ORF">QQF64_006734</name>
</gene>
<evidence type="ECO:0000313" key="1">
    <source>
        <dbReference type="EMBL" id="KAL1261469.1"/>
    </source>
</evidence>
<proteinExistence type="predicted"/>